<dbReference type="InterPro" id="IPR009091">
    <property type="entry name" value="RCC1/BLIP-II"/>
</dbReference>
<evidence type="ECO:0000313" key="7">
    <source>
        <dbReference type="Proteomes" id="UP000275385"/>
    </source>
</evidence>
<evidence type="ECO:0000256" key="1">
    <source>
        <dbReference type="ARBA" id="ARBA00022658"/>
    </source>
</evidence>
<dbReference type="STRING" id="177199.A0A420XVP8"/>
<feature type="repeat" description="RCC1" evidence="3">
    <location>
        <begin position="292"/>
        <end position="344"/>
    </location>
</feature>
<dbReference type="Gene3D" id="2.130.10.30">
    <property type="entry name" value="Regulator of chromosome condensation 1/beta-lactamase-inhibitor protein II"/>
    <property type="match status" value="1"/>
</dbReference>
<evidence type="ECO:0000256" key="3">
    <source>
        <dbReference type="PROSITE-ProRule" id="PRU00235"/>
    </source>
</evidence>
<keyword evidence="1" id="KW-0344">Guanine-nucleotide releasing factor</keyword>
<organism evidence="6 7">
    <name type="scientific">Coniochaeta pulveracea</name>
    <dbReference type="NCBI Taxonomy" id="177199"/>
    <lineage>
        <taxon>Eukaryota</taxon>
        <taxon>Fungi</taxon>
        <taxon>Dikarya</taxon>
        <taxon>Ascomycota</taxon>
        <taxon>Pezizomycotina</taxon>
        <taxon>Sordariomycetes</taxon>
        <taxon>Sordariomycetidae</taxon>
        <taxon>Coniochaetales</taxon>
        <taxon>Coniochaetaceae</taxon>
        <taxon>Coniochaeta</taxon>
    </lineage>
</organism>
<dbReference type="PROSITE" id="PS50012">
    <property type="entry name" value="RCC1_3"/>
    <property type="match status" value="7"/>
</dbReference>
<gene>
    <name evidence="6" type="ORF">DL546_000369</name>
</gene>
<evidence type="ECO:0000313" key="6">
    <source>
        <dbReference type="EMBL" id="RKU39743.1"/>
    </source>
</evidence>
<dbReference type="SUPFAM" id="SSF50985">
    <property type="entry name" value="RCC1/BLIP-II"/>
    <property type="match status" value="1"/>
</dbReference>
<dbReference type="PANTHER" id="PTHR45982">
    <property type="entry name" value="REGULATOR OF CHROMOSOME CONDENSATION"/>
    <property type="match status" value="1"/>
</dbReference>
<evidence type="ECO:0000256" key="2">
    <source>
        <dbReference type="ARBA" id="ARBA00022737"/>
    </source>
</evidence>
<reference evidence="6 7" key="1">
    <citation type="submission" date="2018-08" db="EMBL/GenBank/DDBJ databases">
        <title>Draft genome of the lignicolous fungus Coniochaeta pulveracea.</title>
        <authorList>
            <person name="Borstlap C.J."/>
            <person name="De Witt R.N."/>
            <person name="Botha A."/>
            <person name="Volschenk H."/>
        </authorList>
    </citation>
    <scope>NUCLEOTIDE SEQUENCE [LARGE SCALE GENOMIC DNA]</scope>
    <source>
        <strain evidence="6 7">CAB683</strain>
    </source>
</reference>
<dbReference type="EMBL" id="QVQW01000155">
    <property type="protein sequence ID" value="RKU39743.1"/>
    <property type="molecule type" value="Genomic_DNA"/>
</dbReference>
<dbReference type="PRINTS" id="PR00633">
    <property type="entry name" value="RCCNDNSATION"/>
</dbReference>
<feature type="compositionally biased region" description="Basic and acidic residues" evidence="4">
    <location>
        <begin position="79"/>
        <end position="90"/>
    </location>
</feature>
<keyword evidence="2" id="KW-0677">Repeat</keyword>
<evidence type="ECO:0000256" key="4">
    <source>
        <dbReference type="SAM" id="MobiDB-lite"/>
    </source>
</evidence>
<dbReference type="GO" id="GO:0005737">
    <property type="term" value="C:cytoplasm"/>
    <property type="evidence" value="ECO:0007669"/>
    <property type="project" value="TreeGrafter"/>
</dbReference>
<feature type="repeat" description="RCC1" evidence="3">
    <location>
        <begin position="460"/>
        <end position="524"/>
    </location>
</feature>
<dbReference type="InterPro" id="IPR051553">
    <property type="entry name" value="Ran_GTPase-activating"/>
</dbReference>
<keyword evidence="7" id="KW-1185">Reference proteome</keyword>
<feature type="repeat" description="RCC1" evidence="3">
    <location>
        <begin position="403"/>
        <end position="459"/>
    </location>
</feature>
<feature type="compositionally biased region" description="Low complexity" evidence="4">
    <location>
        <begin position="1"/>
        <end position="75"/>
    </location>
</feature>
<dbReference type="InterPro" id="IPR000408">
    <property type="entry name" value="Reg_chr_condens"/>
</dbReference>
<feature type="repeat" description="RCC1" evidence="3">
    <location>
        <begin position="345"/>
        <end position="402"/>
    </location>
</feature>
<dbReference type="PANTHER" id="PTHR45982:SF1">
    <property type="entry name" value="REGULATOR OF CHROMOSOME CONDENSATION"/>
    <property type="match status" value="1"/>
</dbReference>
<proteinExistence type="predicted"/>
<feature type="region of interest" description="Disordered" evidence="4">
    <location>
        <begin position="237"/>
        <end position="267"/>
    </location>
</feature>
<accession>A0A420XVP8</accession>
<feature type="domain" description="RCC1-like" evidence="5">
    <location>
        <begin position="154"/>
        <end position="573"/>
    </location>
</feature>
<dbReference type="PROSITE" id="PS00626">
    <property type="entry name" value="RCC1_2"/>
    <property type="match status" value="3"/>
</dbReference>
<evidence type="ECO:0000259" key="5">
    <source>
        <dbReference type="Pfam" id="PF25390"/>
    </source>
</evidence>
<dbReference type="OrthoDB" id="61110at2759"/>
<protein>
    <recommendedName>
        <fullName evidence="5">RCC1-like domain-containing protein</fullName>
    </recommendedName>
</protein>
<feature type="compositionally biased region" description="Acidic residues" evidence="4">
    <location>
        <begin position="239"/>
        <end position="252"/>
    </location>
</feature>
<dbReference type="Pfam" id="PF25390">
    <property type="entry name" value="WD40_RLD"/>
    <property type="match status" value="1"/>
</dbReference>
<feature type="repeat" description="RCC1" evidence="3">
    <location>
        <begin position="212"/>
        <end position="291"/>
    </location>
</feature>
<comment type="caution">
    <text evidence="6">The sequence shown here is derived from an EMBL/GenBank/DDBJ whole genome shotgun (WGS) entry which is preliminary data.</text>
</comment>
<dbReference type="AlphaFoldDB" id="A0A420XVP8"/>
<dbReference type="Proteomes" id="UP000275385">
    <property type="component" value="Unassembled WGS sequence"/>
</dbReference>
<dbReference type="InterPro" id="IPR058923">
    <property type="entry name" value="RCC1-like_dom"/>
</dbReference>
<dbReference type="GO" id="GO:0005085">
    <property type="term" value="F:guanyl-nucleotide exchange factor activity"/>
    <property type="evidence" value="ECO:0007669"/>
    <property type="project" value="TreeGrafter"/>
</dbReference>
<name>A0A420XVP8_9PEZI</name>
<feature type="region of interest" description="Disordered" evidence="4">
    <location>
        <begin position="1"/>
        <end position="128"/>
    </location>
</feature>
<feature type="repeat" description="RCC1" evidence="3">
    <location>
        <begin position="525"/>
        <end position="578"/>
    </location>
</feature>
<feature type="repeat" description="RCC1" evidence="3">
    <location>
        <begin position="153"/>
        <end position="211"/>
    </location>
</feature>
<sequence>MPPKRAAAAAAPKAAATKKAATATKKITATKQTTATKKTAAATKTSVTKKTTAAAAAAAAAKKTTTAKKAATTKKATVKKADSDKENHADNEDEDIKPKANTKRKRAAEAEDTAVEEEARPKKQPRTIKKAAPRLIPKRKILKKINSAPETVLDVFVFGEGSAGELGLGNMKVDGKKPIDVKRPRLNPNLSSANVVQISCGGMHAIALTKDNKILTWGVNDQGSLGRDTMWEGGLRDVDAEDSDSDDDDDDSGLNPKESTPAEVDMSGVEEDTKFVQVVASDSASFALTEEGKVYGWGTFRANDGILGFSEEIDVQRTPMLLPELKGITQLAAGANHILALDTKGKVQAWGSGQQSQLARRIFEGHMKTSLRPAGIGNLPIRGAKAVKIAAGSYHSFVIDDKGRVFSWGLNSFGETGIPDNAGEDAAVTQRPTFVESLGDYKIQDIAGGGHHSLACTEDGKLLTWGRIDGHQVGLPMSTFNEDNAEFDEHGRARILLKPTVVEKVQDAVSVESGTDNCFAITSDGKAYSWGFSANYQTGLGTDDDVEEPTLIDNTAVRDKKIIWAGAGGQYSILASAQREDADVTMEEA</sequence>